<evidence type="ECO:0000313" key="2">
    <source>
        <dbReference type="EMBL" id="BCZ84368.1"/>
    </source>
</evidence>
<name>A0ABM7UA13_9BURK</name>
<dbReference type="InterPro" id="IPR011050">
    <property type="entry name" value="Pectin_lyase_fold/virulence"/>
</dbReference>
<feature type="region of interest" description="Disordered" evidence="1">
    <location>
        <begin position="105"/>
        <end position="126"/>
    </location>
</feature>
<reference evidence="2 3" key="1">
    <citation type="journal article" date="2022" name="Front. Microbiol.">
        <title>Identification and characterization of a novel class of self-sufficient cytochrome P450 hydroxylase involved in cyclohexanecarboxylate degradation in Paraburkholderia terrae strain KU-64.</title>
        <authorList>
            <person name="Yamamoto T."/>
            <person name="Hasegawa Y."/>
            <person name="Iwaki H."/>
        </authorList>
    </citation>
    <scope>NUCLEOTIDE SEQUENCE [LARGE SCALE GENOMIC DNA]</scope>
    <source>
        <strain evidence="2 3">KU-64</strain>
    </source>
</reference>
<gene>
    <name evidence="2" type="ORF">PTKU64_80430</name>
</gene>
<keyword evidence="3" id="KW-1185">Reference proteome</keyword>
<feature type="region of interest" description="Disordered" evidence="1">
    <location>
        <begin position="720"/>
        <end position="744"/>
    </location>
</feature>
<dbReference type="Pfam" id="PF20129">
    <property type="entry name" value="DUF6519"/>
    <property type="match status" value="3"/>
</dbReference>
<dbReference type="EMBL" id="AP024957">
    <property type="protein sequence ID" value="BCZ84368.1"/>
    <property type="molecule type" value="Genomic_DNA"/>
</dbReference>
<dbReference type="SUPFAM" id="SSF51126">
    <property type="entry name" value="Pectin lyase-like"/>
    <property type="match status" value="1"/>
</dbReference>
<accession>A0ABM7UA13</accession>
<evidence type="ECO:0008006" key="4">
    <source>
        <dbReference type="Google" id="ProtNLM"/>
    </source>
</evidence>
<protein>
    <recommendedName>
        <fullName evidence="4">Right-handed parallel beta-helix repeat-containing protein</fullName>
    </recommendedName>
</protein>
<dbReference type="InterPro" id="IPR045392">
    <property type="entry name" value="DUF6519"/>
</dbReference>
<dbReference type="RefSeq" id="WP_229516129.1">
    <property type="nucleotide sequence ID" value="NZ_AP024957.1"/>
</dbReference>
<dbReference type="Proteomes" id="UP001319874">
    <property type="component" value="Chromosome 3"/>
</dbReference>
<evidence type="ECO:0000313" key="3">
    <source>
        <dbReference type="Proteomes" id="UP001319874"/>
    </source>
</evidence>
<proteinExistence type="predicted"/>
<organism evidence="2 3">
    <name type="scientific">Paraburkholderia terrae</name>
    <dbReference type="NCBI Taxonomy" id="311230"/>
    <lineage>
        <taxon>Bacteria</taxon>
        <taxon>Pseudomonadati</taxon>
        <taxon>Pseudomonadota</taxon>
        <taxon>Betaproteobacteria</taxon>
        <taxon>Burkholderiales</taxon>
        <taxon>Burkholderiaceae</taxon>
        <taxon>Paraburkholderia</taxon>
    </lineage>
</organism>
<sequence length="1056" mass="110464">MKADRSRDTFDPHKHYRRVLHQQGRVVLDADENEQVSIDLANAERTMSDVIGPVGVPETSLAPGYAGGFALGIGVPAGSSSSGSFSSISSFGSLSSVSSLSSVGSSSSSGSGSSVGGSSSSRSSGLVPLPGNDLTIAHGRIYVDGILVVNDADTTLLKQPYLPLAGDAGPTGLAGAGVYAAYLDVWERVVTPIDDPSIQEIALGGPDTCLRSQLVWQVRLAPIDTRKVGKAPVCNDIGPPWPQRSTGQLSALTSAPAVDPTPCTLPPESGYRSLENQLYRVEIQRAGGYGSATFKWSRENASVVLAVVAPPDQPATGTLSGTTLYVASTGRDASLGVAPGDWVELIDDRTEFLDGRGELLQIATTSDAQMTVTLQNAPTRPLDLSLHPKLRRWDQTQNATAAGVAIVDGTPVDLENGVQVQFSNGQYAVGDYWLIPARTATAQQLTGTIEWPEDAGGNPLPQPPRGVVHHYCKLGIVAYDGLVFVPPQGASAITDCRLFFPPLTGLETSQCPCTITLQPGSNWTAQLASLFSRNGAADAEICFAAGEFDTTQTATITTTGNVKVTGAGFGTKLIGQKLEVVLSFKNCASVTLRDLSVTASRATTQLDGIGDSIGGALEFDDCAFVNVDAASLTCAGALRAGAACLKVSNTIAGAGTVRVSNTRMSVGQMQYGMVLVNVQKAFIDRNELLGAHTKPVLFQTALQSGLYRKLVQRVLVGSAGTPGAGSSSSSSSPSLSPARPTAKKTIAAARKKAGKSTAKVAPETAAPAIAPADATGPAAPIVHPLVRLPNTHINVGAATISFNTPAQLKGVWQTYIDSNAPKEFASSRDLLTFVKQAASTLLTNPAAQAQFSGFRDIVRFFEKNQVSSGRAGIVVGGQVCTTLNVTRNTIDGFMQGVVVGLSHVDTAPGATPPDNAGSVTIRDNEIQVLVDPVLGYAAARYAIFVGNCTSLQIENNRASLTIPAQTDLATDGIRVWGYAGKKMIIRHNHITHFRTGIRVVRVIAPGKENGQAGPGPQDYISKEPPRQLWLVADNLLEDVMTSVHAPTCMQVDNVHG</sequence>
<evidence type="ECO:0000256" key="1">
    <source>
        <dbReference type="SAM" id="MobiDB-lite"/>
    </source>
</evidence>